<reference evidence="1 2" key="1">
    <citation type="submission" date="2016-04" db="EMBL/GenBank/DDBJ databases">
        <authorList>
            <person name="Evans L.H."/>
            <person name="Alamgir A."/>
            <person name="Owens N."/>
            <person name="Weber N.D."/>
            <person name="Virtaneva K."/>
            <person name="Barbian K."/>
            <person name="Babar A."/>
            <person name="Rosenke K."/>
        </authorList>
    </citation>
    <scope>NUCLEOTIDE SEQUENCE [LARGE SCALE GENOMIC DNA]</scope>
    <source>
        <strain evidence="1 2">PMB02</strain>
    </source>
</reference>
<evidence type="ECO:0000313" key="2">
    <source>
        <dbReference type="Proteomes" id="UP000078316"/>
    </source>
</evidence>
<proteinExistence type="predicted"/>
<dbReference type="EMBL" id="LWHQ01000021">
    <property type="protein sequence ID" value="OAS24879.1"/>
    <property type="molecule type" value="Genomic_DNA"/>
</dbReference>
<evidence type="ECO:0000313" key="1">
    <source>
        <dbReference type="EMBL" id="OAS24879.1"/>
    </source>
</evidence>
<accession>A0A179SAM8</accession>
<dbReference type="OrthoDB" id="8006200at2"/>
<dbReference type="Proteomes" id="UP000078316">
    <property type="component" value="Unassembled WGS sequence"/>
</dbReference>
<protein>
    <submittedName>
        <fullName evidence="1">Uncharacterized protein</fullName>
    </submittedName>
</protein>
<comment type="caution">
    <text evidence="1">The sequence shown here is derived from an EMBL/GenBank/DDBJ whole genome shotgun (WGS) entry which is preliminary data.</text>
</comment>
<organism evidence="1 2">
    <name type="scientific">Methylobacterium platani</name>
    <dbReference type="NCBI Taxonomy" id="427683"/>
    <lineage>
        <taxon>Bacteria</taxon>
        <taxon>Pseudomonadati</taxon>
        <taxon>Pseudomonadota</taxon>
        <taxon>Alphaproteobacteria</taxon>
        <taxon>Hyphomicrobiales</taxon>
        <taxon>Methylobacteriaceae</taxon>
        <taxon>Methylobacterium</taxon>
    </lineage>
</organism>
<name>A0A179SAM8_9HYPH</name>
<dbReference type="AlphaFoldDB" id="A0A179SAM8"/>
<dbReference type="STRING" id="427683.A5481_12365"/>
<gene>
    <name evidence="1" type="ORF">A5481_12365</name>
</gene>
<sequence length="122" mass="12965">MSHVTATSPRARVTDHAVRRYCERYLGAVLDETVDDQRAMPVLRKAGHDLAQVRARLADVGGVLMAAGHHTGNVVAFPEAMKVRVADGVVVTVLARVSKPPAGPASQVPARPRTVLELGVTP</sequence>
<dbReference type="RefSeq" id="WP_048434641.1">
    <property type="nucleotide sequence ID" value="NZ_LWHQ01000021.1"/>
</dbReference>